<feature type="transmembrane region" description="Helical" evidence="1">
    <location>
        <begin position="192"/>
        <end position="212"/>
    </location>
</feature>
<feature type="transmembrane region" description="Helical" evidence="1">
    <location>
        <begin position="87"/>
        <end position="111"/>
    </location>
</feature>
<dbReference type="GeneID" id="95457450"/>
<feature type="transmembrane region" description="Helical" evidence="1">
    <location>
        <begin position="142"/>
        <end position="163"/>
    </location>
</feature>
<proteinExistence type="predicted"/>
<dbReference type="Proteomes" id="UP000642014">
    <property type="component" value="Unassembled WGS sequence"/>
</dbReference>
<dbReference type="Proteomes" id="UP000326029">
    <property type="component" value="Chromosome"/>
</dbReference>
<reference evidence="3 4" key="2">
    <citation type="submission" date="2017-09" db="EMBL/GenBank/DDBJ databases">
        <authorList>
            <person name="Lee N."/>
            <person name="Cho B.-K."/>
        </authorList>
    </citation>
    <scope>NUCLEOTIDE SEQUENCE [LARGE SCALE GENOMIC DNA]</scope>
    <source>
        <strain evidence="3 4">ATCC 19740</strain>
    </source>
</reference>
<evidence type="ECO:0000313" key="2">
    <source>
        <dbReference type="EMBL" id="GGR43545.1"/>
    </source>
</evidence>
<keyword evidence="1" id="KW-1133">Transmembrane helix</keyword>
<keyword evidence="4" id="KW-1185">Reference proteome</keyword>
<dbReference type="EMBL" id="BMSJ01000011">
    <property type="protein sequence ID" value="GGR43545.1"/>
    <property type="molecule type" value="Genomic_DNA"/>
</dbReference>
<evidence type="ECO:0000313" key="3">
    <source>
        <dbReference type="EMBL" id="QEV35401.1"/>
    </source>
</evidence>
<reference evidence="2" key="3">
    <citation type="submission" date="2023-08" db="EMBL/GenBank/DDBJ databases">
        <authorList>
            <person name="Sun Q."/>
            <person name="Ohkuma M."/>
        </authorList>
    </citation>
    <scope>NUCLEOTIDE SEQUENCE</scope>
    <source>
        <strain evidence="2">JCM 4205</strain>
    </source>
</reference>
<reference evidence="2 5" key="1">
    <citation type="journal article" date="2014" name="Int. J. Syst. Evol. Microbiol.">
        <title>Complete genome sequence of Corynebacterium casei LMG S-19264T (=DSM 44701T), isolated from a smear-ripened cheese.</title>
        <authorList>
            <consortium name="US DOE Joint Genome Institute (JGI-PGF)"/>
            <person name="Walter F."/>
            <person name="Albersmeier A."/>
            <person name="Kalinowski J."/>
            <person name="Ruckert C."/>
        </authorList>
    </citation>
    <scope>NUCLEOTIDE SEQUENCE [LARGE SCALE GENOMIC DNA]</scope>
    <source>
        <strain evidence="2 5">JCM 4205</strain>
    </source>
</reference>
<evidence type="ECO:0000256" key="1">
    <source>
        <dbReference type="SAM" id="Phobius"/>
    </source>
</evidence>
<evidence type="ECO:0000313" key="4">
    <source>
        <dbReference type="Proteomes" id="UP000326029"/>
    </source>
</evidence>
<protein>
    <recommendedName>
        <fullName evidence="6">ABC transporter permease</fullName>
    </recommendedName>
</protein>
<dbReference type="RefSeq" id="WP_152370973.1">
    <property type="nucleotide sequence ID" value="NZ_BMSJ01000011.1"/>
</dbReference>
<evidence type="ECO:0008006" key="6">
    <source>
        <dbReference type="Google" id="ProtNLM"/>
    </source>
</evidence>
<keyword evidence="1" id="KW-0472">Membrane</keyword>
<evidence type="ECO:0000313" key="5">
    <source>
        <dbReference type="Proteomes" id="UP000642014"/>
    </source>
</evidence>
<organism evidence="2 5">
    <name type="scientific">Streptomyces cinereoruber</name>
    <dbReference type="NCBI Taxonomy" id="67260"/>
    <lineage>
        <taxon>Bacteria</taxon>
        <taxon>Bacillati</taxon>
        <taxon>Actinomycetota</taxon>
        <taxon>Actinomycetes</taxon>
        <taxon>Kitasatosporales</taxon>
        <taxon>Streptomycetaceae</taxon>
        <taxon>Streptomyces</taxon>
    </lineage>
</organism>
<feature type="transmembrane region" description="Helical" evidence="1">
    <location>
        <begin position="48"/>
        <end position="66"/>
    </location>
</feature>
<feature type="transmembrane region" description="Helical" evidence="1">
    <location>
        <begin position="21"/>
        <end position="42"/>
    </location>
</feature>
<accession>A0AAV4KS70</accession>
<sequence>MLDSALSPPTRPARAELLVRWGGAAVGAAAAWTVAHGAALGLGVLHALPVFAVCVTAGVLAADAQAPGPGGAIRRASLVPRRVRDVLPARFALLLAAEAAVLLALLAVAALTASPDDTGRAGRTLSVACGSLTQSRGPWPGLFYGAPLLVALAVGTAACGYALRRITGRPVPGGDSAVAAADARRRRERARVVTAAWGLLVSAPLGGTALFASGALRSLSCVGPLVHTAGLLLLPVAAVAAGTALWSLLTVLAPPASLRSRP</sequence>
<dbReference type="AlphaFoldDB" id="A0AAV4KS70"/>
<gene>
    <name evidence="3" type="ORF">CP977_27175</name>
    <name evidence="2" type="ORF">GCM10010497_53810</name>
</gene>
<dbReference type="EMBL" id="CP023693">
    <property type="protein sequence ID" value="QEV35401.1"/>
    <property type="molecule type" value="Genomic_DNA"/>
</dbReference>
<name>A0AAV4KS70_9ACTN</name>
<feature type="transmembrane region" description="Helical" evidence="1">
    <location>
        <begin position="232"/>
        <end position="253"/>
    </location>
</feature>
<keyword evidence="1" id="KW-0812">Transmembrane</keyword>